<accession>A0A5J4R352</accession>
<keyword evidence="5 7" id="KW-0560">Oxidoreductase</keyword>
<reference evidence="7" key="1">
    <citation type="submission" date="2019-03" db="EMBL/GenBank/DDBJ databases">
        <title>Single cell metagenomics reveals metabolic interactions within the superorganism composed of flagellate Streblomastix strix and complex community of Bacteroidetes bacteria on its surface.</title>
        <authorList>
            <person name="Treitli S.C."/>
            <person name="Kolisko M."/>
            <person name="Husnik F."/>
            <person name="Keeling P."/>
            <person name="Hampl V."/>
        </authorList>
    </citation>
    <scope>NUCLEOTIDE SEQUENCE</scope>
    <source>
        <strain evidence="7">STM</strain>
    </source>
</reference>
<dbReference type="GO" id="GO:0046654">
    <property type="term" value="P:tetrahydrofolate biosynthetic process"/>
    <property type="evidence" value="ECO:0007669"/>
    <property type="project" value="InterPro"/>
</dbReference>
<evidence type="ECO:0000256" key="2">
    <source>
        <dbReference type="ARBA" id="ARBA00012856"/>
    </source>
</evidence>
<dbReference type="EC" id="1.5.1.3" evidence="2"/>
<evidence type="ECO:0000256" key="5">
    <source>
        <dbReference type="ARBA" id="ARBA00023002"/>
    </source>
</evidence>
<protein>
    <recommendedName>
        <fullName evidence="2">dihydrofolate reductase</fullName>
        <ecNumber evidence="2">1.5.1.3</ecNumber>
    </recommendedName>
</protein>
<evidence type="ECO:0000256" key="4">
    <source>
        <dbReference type="ARBA" id="ARBA00022857"/>
    </source>
</evidence>
<dbReference type="AlphaFoldDB" id="A0A5J4R352"/>
<comment type="pathway">
    <text evidence="1">Cofactor biosynthesis; tetrahydrofolate biosynthesis; 5,6,7,8-tetrahydrofolate from 7,8-dihydrofolate: step 1/1.</text>
</comment>
<dbReference type="EMBL" id="SNRY01001869">
    <property type="protein sequence ID" value="KAA6328139.1"/>
    <property type="molecule type" value="Genomic_DNA"/>
</dbReference>
<dbReference type="PANTHER" id="PTHR48069:SF3">
    <property type="entry name" value="DIHYDROFOLATE REDUCTASE"/>
    <property type="match status" value="1"/>
</dbReference>
<evidence type="ECO:0000256" key="3">
    <source>
        <dbReference type="ARBA" id="ARBA00022563"/>
    </source>
</evidence>
<gene>
    <name evidence="7" type="ORF">EZS27_022940</name>
</gene>
<organism evidence="7">
    <name type="scientific">termite gut metagenome</name>
    <dbReference type="NCBI Taxonomy" id="433724"/>
    <lineage>
        <taxon>unclassified sequences</taxon>
        <taxon>metagenomes</taxon>
        <taxon>organismal metagenomes</taxon>
    </lineage>
</organism>
<dbReference type="GO" id="GO:0050661">
    <property type="term" value="F:NADP binding"/>
    <property type="evidence" value="ECO:0007669"/>
    <property type="project" value="InterPro"/>
</dbReference>
<keyword evidence="4" id="KW-0521">NADP</keyword>
<dbReference type="PIRSF" id="PIRSF000194">
    <property type="entry name" value="DHFR"/>
    <property type="match status" value="1"/>
</dbReference>
<dbReference type="GO" id="GO:0006730">
    <property type="term" value="P:one-carbon metabolic process"/>
    <property type="evidence" value="ECO:0007669"/>
    <property type="project" value="UniProtKB-KW"/>
</dbReference>
<dbReference type="FunFam" id="3.40.430.10:FF:000001">
    <property type="entry name" value="Dihydrofolate reductase"/>
    <property type="match status" value="1"/>
</dbReference>
<dbReference type="InterPro" id="IPR024072">
    <property type="entry name" value="DHFR-like_dom_sf"/>
</dbReference>
<dbReference type="GO" id="GO:0043168">
    <property type="term" value="F:anion binding"/>
    <property type="evidence" value="ECO:0007669"/>
    <property type="project" value="UniProtKB-ARBA"/>
</dbReference>
<dbReference type="Gene3D" id="3.40.430.10">
    <property type="entry name" value="Dihydrofolate Reductase, subunit A"/>
    <property type="match status" value="1"/>
</dbReference>
<dbReference type="InterPro" id="IPR012259">
    <property type="entry name" value="DHFR"/>
</dbReference>
<dbReference type="GO" id="GO:0005829">
    <property type="term" value="C:cytosol"/>
    <property type="evidence" value="ECO:0007669"/>
    <property type="project" value="TreeGrafter"/>
</dbReference>
<dbReference type="Pfam" id="PF00186">
    <property type="entry name" value="DHFR_1"/>
    <property type="match status" value="1"/>
</dbReference>
<evidence type="ECO:0000313" key="7">
    <source>
        <dbReference type="EMBL" id="KAA6328139.1"/>
    </source>
</evidence>
<feature type="domain" description="DHFR" evidence="6">
    <location>
        <begin position="2"/>
        <end position="160"/>
    </location>
</feature>
<name>A0A5J4R352_9ZZZZ</name>
<evidence type="ECO:0000259" key="6">
    <source>
        <dbReference type="PROSITE" id="PS51330"/>
    </source>
</evidence>
<sequence>MILSIIVAAAENNVIGRDNRMIWHLSGDMKHFKTLTTGHAVIMGRKTYESLGRPLPERKNIVLTHNPDFTAKGCTCVHTLEEALKTANKDNEVFIIGGSKLYKEFWNKADKLYLTRIHANVEGDAFLPPVSAEDWKEEERIFHTADDKNEYDYSFIIYIRNKSLIIPSETKIPSCVNLK</sequence>
<keyword evidence="3" id="KW-0554">One-carbon metabolism</keyword>
<proteinExistence type="predicted"/>
<dbReference type="CDD" id="cd00209">
    <property type="entry name" value="DHFR"/>
    <property type="match status" value="1"/>
</dbReference>
<dbReference type="PRINTS" id="PR00070">
    <property type="entry name" value="DHFR"/>
</dbReference>
<dbReference type="SUPFAM" id="SSF53597">
    <property type="entry name" value="Dihydrofolate reductase-like"/>
    <property type="match status" value="1"/>
</dbReference>
<dbReference type="GO" id="GO:0046655">
    <property type="term" value="P:folic acid metabolic process"/>
    <property type="evidence" value="ECO:0007669"/>
    <property type="project" value="TreeGrafter"/>
</dbReference>
<comment type="caution">
    <text evidence="7">The sequence shown here is derived from an EMBL/GenBank/DDBJ whole genome shotgun (WGS) entry which is preliminary data.</text>
</comment>
<dbReference type="InterPro" id="IPR001796">
    <property type="entry name" value="DHFR_dom"/>
</dbReference>
<evidence type="ECO:0000256" key="1">
    <source>
        <dbReference type="ARBA" id="ARBA00004903"/>
    </source>
</evidence>
<dbReference type="GO" id="GO:0046452">
    <property type="term" value="P:dihydrofolate metabolic process"/>
    <property type="evidence" value="ECO:0007669"/>
    <property type="project" value="TreeGrafter"/>
</dbReference>
<dbReference type="PANTHER" id="PTHR48069">
    <property type="entry name" value="DIHYDROFOLATE REDUCTASE"/>
    <property type="match status" value="1"/>
</dbReference>
<dbReference type="GO" id="GO:0004146">
    <property type="term" value="F:dihydrofolate reductase activity"/>
    <property type="evidence" value="ECO:0007669"/>
    <property type="project" value="UniProtKB-EC"/>
</dbReference>
<dbReference type="PROSITE" id="PS51330">
    <property type="entry name" value="DHFR_2"/>
    <property type="match status" value="1"/>
</dbReference>